<name>A0A166UTR4_9HYPO</name>
<sequence>MPVLNETEIMEDVQRFDKLPLPRQVLILSLCACTRIQLKRDQKTEAEEEVPVNTYLHAPLTGRGILAAAKRLRRQFDIVDNVDLDAIVTSYFLFTAHGNLEEHRHALFLLNEAITMTFTLGLDNEETYASLPASEREMRRRIFWLLFVTERTYALQRRQPVMLRSTISKPQVIDSDCPVLMHDFVNHIRLFELLPPTLYDWRPSGDPLQQQVSAVALSQRVADMLCTVQAGDSMLESQQFDTLVTQQWLRVSMWRLAFGQVSKQLRWHSGSTNAKIPFDAGRSIMGHLEAVSSTNKDCHGISLVSVSRADLISMQLLTGHEQEQKLFDIGVSLSDASLITPPTSFFELGPVDLLYSIVKCLGHIRGCKSPLLPELLKHCGGLLPYSTPAPQLSMSSTLYESPVDSPCRLLMDGGETASTEEPSPDGSWHQDENRITDFEEIGHFINELSCEPPAFDECSSVG</sequence>
<dbReference type="PANTHER" id="PTHR31668">
    <property type="entry name" value="GLUCOSE TRANSPORT TRANSCRIPTION REGULATOR RGT1-RELATED-RELATED"/>
    <property type="match status" value="1"/>
</dbReference>
<protein>
    <submittedName>
        <fullName evidence="4">Transcription factor</fullName>
    </submittedName>
</protein>
<feature type="domain" description="Xylanolytic transcriptional activator regulatory" evidence="3">
    <location>
        <begin position="106"/>
        <end position="184"/>
    </location>
</feature>
<evidence type="ECO:0000256" key="1">
    <source>
        <dbReference type="ARBA" id="ARBA00023242"/>
    </source>
</evidence>
<dbReference type="STRING" id="1081109.A0A166UTR4"/>
<dbReference type="Pfam" id="PF04082">
    <property type="entry name" value="Fungal_trans"/>
    <property type="match status" value="1"/>
</dbReference>
<evidence type="ECO:0000313" key="4">
    <source>
        <dbReference type="EMBL" id="OAA32949.1"/>
    </source>
</evidence>
<dbReference type="GO" id="GO:0006351">
    <property type="term" value="P:DNA-templated transcription"/>
    <property type="evidence" value="ECO:0007669"/>
    <property type="project" value="InterPro"/>
</dbReference>
<organism evidence="4 5">
    <name type="scientific">Moelleriella libera RCEF 2490</name>
    <dbReference type="NCBI Taxonomy" id="1081109"/>
    <lineage>
        <taxon>Eukaryota</taxon>
        <taxon>Fungi</taxon>
        <taxon>Dikarya</taxon>
        <taxon>Ascomycota</taxon>
        <taxon>Pezizomycotina</taxon>
        <taxon>Sordariomycetes</taxon>
        <taxon>Hypocreomycetidae</taxon>
        <taxon>Hypocreales</taxon>
        <taxon>Clavicipitaceae</taxon>
        <taxon>Moelleriella</taxon>
    </lineage>
</organism>
<dbReference type="CDD" id="cd12148">
    <property type="entry name" value="fungal_TF_MHR"/>
    <property type="match status" value="1"/>
</dbReference>
<proteinExistence type="predicted"/>
<dbReference type="GO" id="GO:0008270">
    <property type="term" value="F:zinc ion binding"/>
    <property type="evidence" value="ECO:0007669"/>
    <property type="project" value="InterPro"/>
</dbReference>
<dbReference type="EMBL" id="AZGY01000001">
    <property type="protein sequence ID" value="OAA32949.1"/>
    <property type="molecule type" value="Genomic_DNA"/>
</dbReference>
<keyword evidence="1" id="KW-0539">Nucleus</keyword>
<dbReference type="OrthoDB" id="4132249at2759"/>
<dbReference type="PANTHER" id="PTHR31668:SF19">
    <property type="entry name" value="ZN(2)-C6 FUNGAL-TYPE DOMAIN-CONTAINING PROTEIN-RELATED"/>
    <property type="match status" value="1"/>
</dbReference>
<dbReference type="AlphaFoldDB" id="A0A166UTR4"/>
<dbReference type="InterPro" id="IPR007219">
    <property type="entry name" value="XnlR_reg_dom"/>
</dbReference>
<dbReference type="GO" id="GO:0003677">
    <property type="term" value="F:DNA binding"/>
    <property type="evidence" value="ECO:0007669"/>
    <property type="project" value="InterPro"/>
</dbReference>
<evidence type="ECO:0000256" key="2">
    <source>
        <dbReference type="SAM" id="MobiDB-lite"/>
    </source>
</evidence>
<reference evidence="4 5" key="1">
    <citation type="journal article" date="2016" name="Genome Biol. Evol.">
        <title>Divergent and convergent evolution of fungal pathogenicity.</title>
        <authorList>
            <person name="Shang Y."/>
            <person name="Xiao G."/>
            <person name="Zheng P."/>
            <person name="Cen K."/>
            <person name="Zhan S."/>
            <person name="Wang C."/>
        </authorList>
    </citation>
    <scope>NUCLEOTIDE SEQUENCE [LARGE SCALE GENOMIC DNA]</scope>
    <source>
        <strain evidence="4 5">RCEF 2490</strain>
    </source>
</reference>
<accession>A0A166UTR4</accession>
<comment type="caution">
    <text evidence="4">The sequence shown here is derived from an EMBL/GenBank/DDBJ whole genome shotgun (WGS) entry which is preliminary data.</text>
</comment>
<dbReference type="Proteomes" id="UP000078544">
    <property type="component" value="Unassembled WGS sequence"/>
</dbReference>
<dbReference type="InterPro" id="IPR050797">
    <property type="entry name" value="Carb_Metab_Trans_Reg"/>
</dbReference>
<dbReference type="SMART" id="SM00906">
    <property type="entry name" value="Fungal_trans"/>
    <property type="match status" value="1"/>
</dbReference>
<gene>
    <name evidence="4" type="ORF">AAL_00414</name>
</gene>
<evidence type="ECO:0000313" key="5">
    <source>
        <dbReference type="Proteomes" id="UP000078544"/>
    </source>
</evidence>
<evidence type="ECO:0000259" key="3">
    <source>
        <dbReference type="SMART" id="SM00906"/>
    </source>
</evidence>
<feature type="region of interest" description="Disordered" evidence="2">
    <location>
        <begin position="410"/>
        <end position="431"/>
    </location>
</feature>
<keyword evidence="5" id="KW-1185">Reference proteome</keyword>